<organism evidence="1 2">
    <name type="scientific">Botrytis elliptica</name>
    <dbReference type="NCBI Taxonomy" id="278938"/>
    <lineage>
        <taxon>Eukaryota</taxon>
        <taxon>Fungi</taxon>
        <taxon>Dikarya</taxon>
        <taxon>Ascomycota</taxon>
        <taxon>Pezizomycotina</taxon>
        <taxon>Leotiomycetes</taxon>
        <taxon>Helotiales</taxon>
        <taxon>Sclerotiniaceae</taxon>
        <taxon>Botrytis</taxon>
    </lineage>
</organism>
<evidence type="ECO:0000313" key="2">
    <source>
        <dbReference type="Proteomes" id="UP000297229"/>
    </source>
</evidence>
<dbReference type="Proteomes" id="UP000297229">
    <property type="component" value="Unassembled WGS sequence"/>
</dbReference>
<comment type="caution">
    <text evidence="1">The sequence shown here is derived from an EMBL/GenBank/DDBJ whole genome shotgun (WGS) entry which is preliminary data.</text>
</comment>
<accession>A0A4Z1JSW5</accession>
<proteinExistence type="predicted"/>
<dbReference type="EMBL" id="PQXM01000139">
    <property type="protein sequence ID" value="TGO76735.1"/>
    <property type="molecule type" value="Genomic_DNA"/>
</dbReference>
<gene>
    <name evidence="1" type="ORF">BELL_0140g00200</name>
</gene>
<sequence>MRNPQPASNPRCTSFHAAFTGDNRQCVNYVDRADSRSVIRKSYSAEELSRFVVMWRTRLKQDKLLSSYKWCKKNVVEKQSGKARGHASAGFFVFASRKINGICAMKEEERDDA</sequence>
<protein>
    <submittedName>
        <fullName evidence="1">Uncharacterized protein</fullName>
    </submittedName>
</protein>
<dbReference type="AlphaFoldDB" id="A0A4Z1JSW5"/>
<name>A0A4Z1JSW5_9HELO</name>
<keyword evidence="2" id="KW-1185">Reference proteome</keyword>
<evidence type="ECO:0000313" key="1">
    <source>
        <dbReference type="EMBL" id="TGO76735.1"/>
    </source>
</evidence>
<reference evidence="1 2" key="1">
    <citation type="submission" date="2017-12" db="EMBL/GenBank/DDBJ databases">
        <title>Comparative genomics of Botrytis spp.</title>
        <authorList>
            <person name="Valero-Jimenez C.A."/>
            <person name="Tapia P."/>
            <person name="Veloso J."/>
            <person name="Silva-Moreno E."/>
            <person name="Staats M."/>
            <person name="Valdes J.H."/>
            <person name="Van Kan J.A.L."/>
        </authorList>
    </citation>
    <scope>NUCLEOTIDE SEQUENCE [LARGE SCALE GENOMIC DNA]</scope>
    <source>
        <strain evidence="1 2">Be9601</strain>
    </source>
</reference>